<evidence type="ECO:0000313" key="9">
    <source>
        <dbReference type="Proteomes" id="UP000256661"/>
    </source>
</evidence>
<keyword evidence="6" id="KW-0067">ATP-binding</keyword>
<dbReference type="RefSeq" id="WP_211328527.1">
    <property type="nucleotide sequence ID" value="NZ_QTTT01000001.1"/>
</dbReference>
<dbReference type="GO" id="GO:0004674">
    <property type="term" value="F:protein serine/threonine kinase activity"/>
    <property type="evidence" value="ECO:0007669"/>
    <property type="project" value="UniProtKB-KW"/>
</dbReference>
<evidence type="ECO:0000259" key="7">
    <source>
        <dbReference type="PROSITE" id="PS50011"/>
    </source>
</evidence>
<evidence type="ECO:0000256" key="6">
    <source>
        <dbReference type="ARBA" id="ARBA00022840"/>
    </source>
</evidence>
<dbReference type="Gene3D" id="1.10.510.10">
    <property type="entry name" value="Transferase(Phosphotransferase) domain 1"/>
    <property type="match status" value="1"/>
</dbReference>
<protein>
    <recommendedName>
        <fullName evidence="1">non-specific serine/threonine protein kinase</fullName>
        <ecNumber evidence="1">2.7.11.1</ecNumber>
    </recommendedName>
</protein>
<keyword evidence="4" id="KW-0547">Nucleotide-binding</keyword>
<dbReference type="SUPFAM" id="SSF56112">
    <property type="entry name" value="Protein kinase-like (PK-like)"/>
    <property type="match status" value="1"/>
</dbReference>
<dbReference type="EMBL" id="QTTT01000001">
    <property type="protein sequence ID" value="REE95881.1"/>
    <property type="molecule type" value="Genomic_DNA"/>
</dbReference>
<dbReference type="CDD" id="cd14014">
    <property type="entry name" value="STKc_PknB_like"/>
    <property type="match status" value="1"/>
</dbReference>
<dbReference type="AlphaFoldDB" id="A0A3D9SW57"/>
<keyword evidence="3" id="KW-0808">Transferase</keyword>
<dbReference type="EC" id="2.7.11.1" evidence="1"/>
<evidence type="ECO:0000256" key="3">
    <source>
        <dbReference type="ARBA" id="ARBA00022679"/>
    </source>
</evidence>
<keyword evidence="5 8" id="KW-0418">Kinase</keyword>
<dbReference type="GO" id="GO:0005524">
    <property type="term" value="F:ATP binding"/>
    <property type="evidence" value="ECO:0007669"/>
    <property type="project" value="UniProtKB-KW"/>
</dbReference>
<keyword evidence="9" id="KW-1185">Reference proteome</keyword>
<feature type="domain" description="Protein kinase" evidence="7">
    <location>
        <begin position="9"/>
        <end position="257"/>
    </location>
</feature>
<dbReference type="PROSITE" id="PS00108">
    <property type="entry name" value="PROTEIN_KINASE_ST"/>
    <property type="match status" value="1"/>
</dbReference>
<dbReference type="PROSITE" id="PS50011">
    <property type="entry name" value="PROTEIN_KINASE_DOM"/>
    <property type="match status" value="1"/>
</dbReference>
<organism evidence="8 9">
    <name type="scientific">Thermomonospora umbrina</name>
    <dbReference type="NCBI Taxonomy" id="111806"/>
    <lineage>
        <taxon>Bacteria</taxon>
        <taxon>Bacillati</taxon>
        <taxon>Actinomycetota</taxon>
        <taxon>Actinomycetes</taxon>
        <taxon>Streptosporangiales</taxon>
        <taxon>Thermomonosporaceae</taxon>
        <taxon>Thermomonospora</taxon>
    </lineage>
</organism>
<evidence type="ECO:0000256" key="5">
    <source>
        <dbReference type="ARBA" id="ARBA00022777"/>
    </source>
</evidence>
<gene>
    <name evidence="8" type="ORF">DFJ69_1295</name>
</gene>
<dbReference type="PANTHER" id="PTHR43289">
    <property type="entry name" value="MITOGEN-ACTIVATED PROTEIN KINASE KINASE KINASE 20-RELATED"/>
    <property type="match status" value="1"/>
</dbReference>
<proteinExistence type="predicted"/>
<evidence type="ECO:0000256" key="1">
    <source>
        <dbReference type="ARBA" id="ARBA00012513"/>
    </source>
</evidence>
<dbReference type="InterPro" id="IPR011009">
    <property type="entry name" value="Kinase-like_dom_sf"/>
</dbReference>
<evidence type="ECO:0000256" key="4">
    <source>
        <dbReference type="ARBA" id="ARBA00022741"/>
    </source>
</evidence>
<accession>A0A3D9SW57</accession>
<reference evidence="8 9" key="1">
    <citation type="submission" date="2018-08" db="EMBL/GenBank/DDBJ databases">
        <title>Sequencing the genomes of 1000 actinobacteria strains.</title>
        <authorList>
            <person name="Klenk H.-P."/>
        </authorList>
    </citation>
    <scope>NUCLEOTIDE SEQUENCE [LARGE SCALE GENOMIC DNA]</scope>
    <source>
        <strain evidence="8 9">DSM 43927</strain>
    </source>
</reference>
<dbReference type="Pfam" id="PF00069">
    <property type="entry name" value="Pkinase"/>
    <property type="match status" value="1"/>
</dbReference>
<evidence type="ECO:0000313" key="8">
    <source>
        <dbReference type="EMBL" id="REE95881.1"/>
    </source>
</evidence>
<evidence type="ECO:0000256" key="2">
    <source>
        <dbReference type="ARBA" id="ARBA00022527"/>
    </source>
</evidence>
<name>A0A3D9SW57_9ACTN</name>
<dbReference type="Gene3D" id="3.30.200.20">
    <property type="entry name" value="Phosphorylase Kinase, domain 1"/>
    <property type="match status" value="1"/>
</dbReference>
<comment type="caution">
    <text evidence="8">The sequence shown here is derived from an EMBL/GenBank/DDBJ whole genome shotgun (WGS) entry which is preliminary data.</text>
</comment>
<dbReference type="InterPro" id="IPR008271">
    <property type="entry name" value="Ser/Thr_kinase_AS"/>
</dbReference>
<sequence>MAEWRLPGFVELRELGSGAQGRVVLARDEDGGRFVAIKYLASERLGDERALERFRSEARTLAQVVNPHVARLHRLVEAPEGAAIVMEAVDGVSLRALLDRYLPMSPESALVVLKGSLLGLAAAHAVGVVHRDYKPANVVVQADGLSKLIDFGVAGLAGSQSGSGTPVYMAPEQWEGGPATPATDVYAATCVFFECVTGRRPYTAGNALALMRQHLHDPVPSGAVPEPVRPLVAHGMAKDPTARPPGAEAFVAELEAVAGRAYGSDWESRGWGALGVATAAVAMLFPLAMIGAAGGGALGGTAASAGAGVGVAGQASATTGSGLLATTAAKVVVAVATTAAVAGAGTGAYVAVTDDDPAPVRRVSVVADALDRTVPLSGGRPVLRVQNARYATVTGLGGTTVERQANAALLAPLEREIGRFRAYVENDRSAPGSRPRCADLTSRMDVRLGGPRLVSVRYTIDRRTCSIADEDPPYAVTATVDLRDGRALGAADVFRPASLTAAGLAGLTSRLPPATPDRRECGYNPPLQPAWFQGDEPRVRLTFTATALEFVFSSGLPCPQGLTLTLPHERARDLLRPEMITALTAPRPERS</sequence>
<dbReference type="InterPro" id="IPR000719">
    <property type="entry name" value="Prot_kinase_dom"/>
</dbReference>
<keyword evidence="2" id="KW-0723">Serine/threonine-protein kinase</keyword>
<dbReference type="PANTHER" id="PTHR43289:SF6">
    <property type="entry name" value="SERINE_THREONINE-PROTEIN KINASE NEKL-3"/>
    <property type="match status" value="1"/>
</dbReference>
<dbReference type="Proteomes" id="UP000256661">
    <property type="component" value="Unassembled WGS sequence"/>
</dbReference>